<dbReference type="EMBL" id="SNXZ01000001">
    <property type="protein sequence ID" value="TDQ05852.1"/>
    <property type="molecule type" value="Genomic_DNA"/>
</dbReference>
<dbReference type="Pfam" id="PF13193">
    <property type="entry name" value="AMP-binding_C"/>
    <property type="match status" value="1"/>
</dbReference>
<dbReference type="AlphaFoldDB" id="A0A4R6SQN5"/>
<dbReference type="InterPro" id="IPR000873">
    <property type="entry name" value="AMP-dep_synth/lig_dom"/>
</dbReference>
<feature type="compositionally biased region" description="Polar residues" evidence="1">
    <location>
        <begin position="1"/>
        <end position="12"/>
    </location>
</feature>
<dbReference type="OrthoDB" id="9803968at2"/>
<evidence type="ECO:0000259" key="2">
    <source>
        <dbReference type="Pfam" id="PF00501"/>
    </source>
</evidence>
<dbReference type="Pfam" id="PF00501">
    <property type="entry name" value="AMP-binding"/>
    <property type="match status" value="1"/>
</dbReference>
<dbReference type="SUPFAM" id="SSF56801">
    <property type="entry name" value="Acetyl-CoA synthetase-like"/>
    <property type="match status" value="1"/>
</dbReference>
<proteinExistence type="predicted"/>
<dbReference type="InterPro" id="IPR025110">
    <property type="entry name" value="AMP-bd_C"/>
</dbReference>
<dbReference type="Gene3D" id="3.40.50.12780">
    <property type="entry name" value="N-terminal domain of ligase-like"/>
    <property type="match status" value="1"/>
</dbReference>
<dbReference type="GO" id="GO:0016877">
    <property type="term" value="F:ligase activity, forming carbon-sulfur bonds"/>
    <property type="evidence" value="ECO:0007669"/>
    <property type="project" value="UniProtKB-ARBA"/>
</dbReference>
<dbReference type="PANTHER" id="PTHR43767:SF7">
    <property type="entry name" value="MEDIUM_LONG-CHAIN-FATTY-ACID--COA LIGASE FADD8"/>
    <property type="match status" value="1"/>
</dbReference>
<evidence type="ECO:0000313" key="5">
    <source>
        <dbReference type="Proteomes" id="UP000295444"/>
    </source>
</evidence>
<dbReference type="InterPro" id="IPR045851">
    <property type="entry name" value="AMP-bd_C_sf"/>
</dbReference>
<protein>
    <submittedName>
        <fullName evidence="4">Fatty-acyl-CoA synthase</fullName>
    </submittedName>
</protein>
<comment type="caution">
    <text evidence="4">The sequence shown here is derived from an EMBL/GenBank/DDBJ whole genome shotgun (WGS) entry which is preliminary data.</text>
</comment>
<feature type="domain" description="AMP-binding enzyme C-terminal" evidence="3">
    <location>
        <begin position="453"/>
        <end position="527"/>
    </location>
</feature>
<dbReference type="InterPro" id="IPR042099">
    <property type="entry name" value="ANL_N_sf"/>
</dbReference>
<feature type="domain" description="AMP-dependent synthetase/ligase" evidence="2">
    <location>
        <begin position="34"/>
        <end position="402"/>
    </location>
</feature>
<keyword evidence="5" id="KW-1185">Reference proteome</keyword>
<dbReference type="Gene3D" id="3.30.300.30">
    <property type="match status" value="1"/>
</dbReference>
<evidence type="ECO:0000259" key="3">
    <source>
        <dbReference type="Pfam" id="PF13193"/>
    </source>
</evidence>
<name>A0A4R6SQN5_LABRH</name>
<dbReference type="Proteomes" id="UP000295444">
    <property type="component" value="Unassembled WGS sequence"/>
</dbReference>
<dbReference type="InterPro" id="IPR050237">
    <property type="entry name" value="ATP-dep_AMP-bd_enzyme"/>
</dbReference>
<sequence>MPHSSTATNGPGNASAAPLHPDSASPFDVLLDAFRRNADRVALIDGDESITYAQLLDKMFKMARALQRKGLRRGDGVAAIDDNTPGILLTYLATKLIGCYFVAVPAPAAAVEQLRILEFTGVSALVYEPSFSASRVTELASRPTCPEPLSLGPGQVGTDLLALTEAQSAAPFQPLGRDDDFADVVLTGGSSGGKPKAAAYTFERVAELCRAWERISAMDTAEAAAFRAPDCRVLRVVRATVSPGIAVLPTLLNGGTLLLQTGFDAEATLRAIEQQRVTVLALYPSHLYQLLDHPDTTRIDRSSVRMVVYWGAPMSTARLKQAIDVFGPVMSQIYGQSETRMVSHLSPEDHARGLEHPNLLRSVGRPRPGVEVEIRTATGELAAPGEIGEIRVRNSYRMNRYWNEPALTARTMVDGWSHTGDLAHQDADGYLYLADRLRDMVLVNAVNCYTVDIENVLTAHQAVRAACVVGLPDARTGEAVHAAVVRRAGAEVGAAELRRLVRDELGDYETPKSVLFVDELPVTRAGKPDKNTVRDLVSASLAQDG</sequence>
<evidence type="ECO:0000256" key="1">
    <source>
        <dbReference type="SAM" id="MobiDB-lite"/>
    </source>
</evidence>
<gene>
    <name evidence="4" type="ORF">EV186_1011830</name>
</gene>
<organism evidence="4 5">
    <name type="scientific">Labedaea rhizosphaerae</name>
    <dbReference type="NCBI Taxonomy" id="598644"/>
    <lineage>
        <taxon>Bacteria</taxon>
        <taxon>Bacillati</taxon>
        <taxon>Actinomycetota</taxon>
        <taxon>Actinomycetes</taxon>
        <taxon>Pseudonocardiales</taxon>
        <taxon>Pseudonocardiaceae</taxon>
        <taxon>Labedaea</taxon>
    </lineage>
</organism>
<reference evidence="4 5" key="1">
    <citation type="submission" date="2019-03" db="EMBL/GenBank/DDBJ databases">
        <title>Genomic Encyclopedia of Type Strains, Phase IV (KMG-IV): sequencing the most valuable type-strain genomes for metagenomic binning, comparative biology and taxonomic classification.</title>
        <authorList>
            <person name="Goeker M."/>
        </authorList>
    </citation>
    <scope>NUCLEOTIDE SEQUENCE [LARGE SCALE GENOMIC DNA]</scope>
    <source>
        <strain evidence="4 5">DSM 45361</strain>
    </source>
</reference>
<feature type="region of interest" description="Disordered" evidence="1">
    <location>
        <begin position="1"/>
        <end position="21"/>
    </location>
</feature>
<dbReference type="PANTHER" id="PTHR43767">
    <property type="entry name" value="LONG-CHAIN-FATTY-ACID--COA LIGASE"/>
    <property type="match status" value="1"/>
</dbReference>
<dbReference type="RefSeq" id="WP_133848533.1">
    <property type="nucleotide sequence ID" value="NZ_SNXZ01000001.1"/>
</dbReference>
<evidence type="ECO:0000313" key="4">
    <source>
        <dbReference type="EMBL" id="TDQ05852.1"/>
    </source>
</evidence>
<accession>A0A4R6SQN5</accession>